<evidence type="ECO:0000313" key="1">
    <source>
        <dbReference type="EMBL" id="GAF48291.1"/>
    </source>
</evidence>
<evidence type="ECO:0008006" key="3">
    <source>
        <dbReference type="Google" id="ProtNLM"/>
    </source>
</evidence>
<dbReference type="Pfam" id="PF10117">
    <property type="entry name" value="McrBC"/>
    <property type="match status" value="1"/>
</dbReference>
<gene>
    <name evidence="1" type="ORF">RW1_051_00550</name>
</gene>
<sequence length="340" mass="37882">MEAKTPISHLLWMMGYARNPAWWSQHTALVGTDTELVPALAEAYARAADQAVATGLLSGYREVEDSAAVLHGRLRVGEQITRRFGLGLPVEIRYDEYDQDIPENQLLLAATIALLSLPSLPQQLRNRLARLRQVLADVTLPVRGTEPTWTPTRLNRRYHWALYLAELILDHRSVEYRAGSVRIRGFVLDMWKVFEDFLITATAESIGRHGDRGVRPGALEPRRYLDDGHTVTLKPDLTWLDARGTPVTVIDAKYKLLGAGTTGTNADIYQMVAYCTGMNLREAHLVYAQGEIEPRALDIIGSDITIECHALDLTLPPALLLASVGSLIDTIRTRRNAATR</sequence>
<protein>
    <recommendedName>
        <fullName evidence="3">Restriction endonuclease</fullName>
    </recommendedName>
</protein>
<dbReference type="PANTHER" id="PTHR38733">
    <property type="entry name" value="PROTEIN MCRC"/>
    <property type="match status" value="1"/>
</dbReference>
<dbReference type="PANTHER" id="PTHR38733:SF1">
    <property type="entry name" value="TYPE IV METHYL-DIRECTED RESTRICTION ENZYME ECOKMCRBC"/>
    <property type="match status" value="1"/>
</dbReference>
<comment type="caution">
    <text evidence="1">The sequence shown here is derived from an EMBL/GenBank/DDBJ whole genome shotgun (WGS) entry which is preliminary data.</text>
</comment>
<name>X0QBH6_RHOWR</name>
<dbReference type="InterPro" id="IPR019292">
    <property type="entry name" value="McrC"/>
</dbReference>
<dbReference type="AlphaFoldDB" id="X0QBH6"/>
<evidence type="ECO:0000313" key="2">
    <source>
        <dbReference type="Proteomes" id="UP000019491"/>
    </source>
</evidence>
<keyword evidence="2" id="KW-1185">Reference proteome</keyword>
<reference evidence="1 2" key="1">
    <citation type="submission" date="2014-02" db="EMBL/GenBank/DDBJ databases">
        <title>Whole genome shotgun sequence of Rhodococcus wratislaviensis NBRC 100605.</title>
        <authorList>
            <person name="Hosoyama A."/>
            <person name="Tsuchikane K."/>
            <person name="Yoshida I."/>
            <person name="Ohji S."/>
            <person name="Ichikawa N."/>
            <person name="Yamazoe A."/>
            <person name="Fujita N."/>
        </authorList>
    </citation>
    <scope>NUCLEOTIDE SEQUENCE [LARGE SCALE GENOMIC DNA]</scope>
    <source>
        <strain evidence="1 2">NBRC 100605</strain>
    </source>
</reference>
<organism evidence="1 2">
    <name type="scientific">Rhodococcus wratislaviensis NBRC 100605</name>
    <dbReference type="NCBI Taxonomy" id="1219028"/>
    <lineage>
        <taxon>Bacteria</taxon>
        <taxon>Bacillati</taxon>
        <taxon>Actinomycetota</taxon>
        <taxon>Actinomycetes</taxon>
        <taxon>Mycobacteriales</taxon>
        <taxon>Nocardiaceae</taxon>
        <taxon>Rhodococcus</taxon>
    </lineage>
</organism>
<accession>X0QBH6</accession>
<dbReference type="EMBL" id="BAWF01000051">
    <property type="protein sequence ID" value="GAF48291.1"/>
    <property type="molecule type" value="Genomic_DNA"/>
</dbReference>
<dbReference type="Proteomes" id="UP000019491">
    <property type="component" value="Unassembled WGS sequence"/>
</dbReference>
<proteinExistence type="predicted"/>